<dbReference type="Pfam" id="PF12228">
    <property type="entry name" value="DUF3604"/>
    <property type="match status" value="1"/>
</dbReference>
<keyword evidence="2" id="KW-1185">Reference proteome</keyword>
<dbReference type="InterPro" id="IPR016195">
    <property type="entry name" value="Pol/histidinol_Pase-like"/>
</dbReference>
<proteinExistence type="predicted"/>
<evidence type="ECO:0000313" key="1">
    <source>
        <dbReference type="EMBL" id="SFI25529.1"/>
    </source>
</evidence>
<dbReference type="OrthoDB" id="543560at2"/>
<protein>
    <recommendedName>
        <fullName evidence="3">DUF3604 domain-containing protein</fullName>
    </recommendedName>
</protein>
<sequence length="750" mass="82430">MPDHSYRMDLMGHAELVDAAPVVAGSMTHFTLVYTAGKFGIDDLGGVRVAMRTHSDMTPLQTTDPEAPGYLTVEASNGAPIEYRFDYKRNIRPWGNCITVLCKGFLRPDDTLTFRIGDTRQGGPGVRMQTHCESAFQFRVTVDAFASVDYTPILEERQPTVAIVPGPAVVWKALLPTLRRPGEPFRLIVKAEDRWGNPSDQFAGTLNLTATPRIDGLPSSVTLERGQFSAIVNDLSLDTPGDYAVEVSDGDTLLATSNPLRIADSPVAHFWSDMHGQSGESIGTGTAREYFTFARDRSFVDITGHQANDFQVTDAFWDEINSLAAEFNVEGEFLCLPGYEWSGNTGLGGDHNIWYRSEGRPIYRSSRALISDESRPETDCHDVKDLFEALQGEDVIVVPHVGGRFADVSYAHDARLEPSVEVHSSWGTFDWIVEQSLENGHRIGIVAGSDGHKGRPGASYPGDAKFGSYGGLTCHLLPELSRDALFEAFRRRHHYATTGARLFLSTRLEFAAPARVFHRNPDFEPESFTHQPTAIMGDIVRTAEDTVRFEMEVSAPSPVERVDLFDGTTLTETIRPFTDADLGARLRIICKGQETRGRGRLVKWTGQARLTGAEASRIAAVNYYNPDKQPRLTAPDVIDWVTVTTGGFSAIDVWLSREDAGARIEIETNLGTLALPLSDIGLDLTVLECGGIDKSLSVQRLPVALAKKHVTVSREIAIPDTGERAIFARVAFEDGHVAWSSPIYVGKDKA</sequence>
<accession>A0A1I3GQ94</accession>
<dbReference type="InterPro" id="IPR022028">
    <property type="entry name" value="DUF3604"/>
</dbReference>
<name>A0A1I3GQ94_9RHOB</name>
<organism evidence="1 2">
    <name type="scientific">Jannaschia pohangensis</name>
    <dbReference type="NCBI Taxonomy" id="390807"/>
    <lineage>
        <taxon>Bacteria</taxon>
        <taxon>Pseudomonadati</taxon>
        <taxon>Pseudomonadota</taxon>
        <taxon>Alphaproteobacteria</taxon>
        <taxon>Rhodobacterales</taxon>
        <taxon>Roseobacteraceae</taxon>
        <taxon>Jannaschia</taxon>
    </lineage>
</organism>
<reference evidence="1 2" key="1">
    <citation type="submission" date="2016-10" db="EMBL/GenBank/DDBJ databases">
        <authorList>
            <person name="de Groot N.N."/>
        </authorList>
    </citation>
    <scope>NUCLEOTIDE SEQUENCE [LARGE SCALE GENOMIC DNA]</scope>
    <source>
        <strain evidence="1 2">DSM 19073</strain>
    </source>
</reference>
<gene>
    <name evidence="1" type="ORF">SAMN04488095_0285</name>
</gene>
<dbReference type="Gene3D" id="3.20.20.140">
    <property type="entry name" value="Metal-dependent hydrolases"/>
    <property type="match status" value="1"/>
</dbReference>
<dbReference type="EMBL" id="FORA01000001">
    <property type="protein sequence ID" value="SFI25529.1"/>
    <property type="molecule type" value="Genomic_DNA"/>
</dbReference>
<evidence type="ECO:0000313" key="2">
    <source>
        <dbReference type="Proteomes" id="UP000199110"/>
    </source>
</evidence>
<dbReference type="RefSeq" id="WP_139212199.1">
    <property type="nucleotide sequence ID" value="NZ_FORA01000001.1"/>
</dbReference>
<dbReference type="STRING" id="390807.SAMN04488095_0285"/>
<dbReference type="SUPFAM" id="SSF89550">
    <property type="entry name" value="PHP domain-like"/>
    <property type="match status" value="1"/>
</dbReference>
<dbReference type="Proteomes" id="UP000199110">
    <property type="component" value="Unassembled WGS sequence"/>
</dbReference>
<dbReference type="AlphaFoldDB" id="A0A1I3GQ94"/>
<evidence type="ECO:0008006" key="3">
    <source>
        <dbReference type="Google" id="ProtNLM"/>
    </source>
</evidence>